<dbReference type="AlphaFoldDB" id="A0A5B7F4E4"/>
<organism evidence="1 2">
    <name type="scientific">Portunus trituberculatus</name>
    <name type="common">Swimming crab</name>
    <name type="synonym">Neptunus trituberculatus</name>
    <dbReference type="NCBI Taxonomy" id="210409"/>
    <lineage>
        <taxon>Eukaryota</taxon>
        <taxon>Metazoa</taxon>
        <taxon>Ecdysozoa</taxon>
        <taxon>Arthropoda</taxon>
        <taxon>Crustacea</taxon>
        <taxon>Multicrustacea</taxon>
        <taxon>Malacostraca</taxon>
        <taxon>Eumalacostraca</taxon>
        <taxon>Eucarida</taxon>
        <taxon>Decapoda</taxon>
        <taxon>Pleocyemata</taxon>
        <taxon>Brachyura</taxon>
        <taxon>Eubrachyura</taxon>
        <taxon>Portunoidea</taxon>
        <taxon>Portunidae</taxon>
        <taxon>Portuninae</taxon>
        <taxon>Portunus</taxon>
    </lineage>
</organism>
<sequence>MMQQLKNNWREIHSISQELEYPAQPAIIERHHRPTTDHQPQTMPRHSESCVAEGGGVLQAMSFLCLSVVTNYLTTLFSSSSSPPPPPLPPLAVDELQEVVPLSHWSNLWSPLYVCPSREGCRPGAQDASR</sequence>
<keyword evidence="2" id="KW-1185">Reference proteome</keyword>
<dbReference type="Proteomes" id="UP000324222">
    <property type="component" value="Unassembled WGS sequence"/>
</dbReference>
<accession>A0A5B7F4E4</accession>
<comment type="caution">
    <text evidence="1">The sequence shown here is derived from an EMBL/GenBank/DDBJ whole genome shotgun (WGS) entry which is preliminary data.</text>
</comment>
<gene>
    <name evidence="1" type="ORF">E2C01_035909</name>
</gene>
<reference evidence="1 2" key="1">
    <citation type="submission" date="2019-05" db="EMBL/GenBank/DDBJ databases">
        <title>Another draft genome of Portunus trituberculatus and its Hox gene families provides insights of decapod evolution.</title>
        <authorList>
            <person name="Jeong J.-H."/>
            <person name="Song I."/>
            <person name="Kim S."/>
            <person name="Choi T."/>
            <person name="Kim D."/>
            <person name="Ryu S."/>
            <person name="Kim W."/>
        </authorList>
    </citation>
    <scope>NUCLEOTIDE SEQUENCE [LARGE SCALE GENOMIC DNA]</scope>
    <source>
        <tissue evidence="1">Muscle</tissue>
    </source>
</reference>
<proteinExistence type="predicted"/>
<dbReference type="EMBL" id="VSRR010005381">
    <property type="protein sequence ID" value="MPC42290.1"/>
    <property type="molecule type" value="Genomic_DNA"/>
</dbReference>
<evidence type="ECO:0000313" key="2">
    <source>
        <dbReference type="Proteomes" id="UP000324222"/>
    </source>
</evidence>
<protein>
    <submittedName>
        <fullName evidence="1">Uncharacterized protein</fullName>
    </submittedName>
</protein>
<evidence type="ECO:0000313" key="1">
    <source>
        <dbReference type="EMBL" id="MPC42290.1"/>
    </source>
</evidence>
<name>A0A5B7F4E4_PORTR</name>